<protein>
    <submittedName>
        <fullName evidence="2">Uncharacterized protein</fullName>
    </submittedName>
</protein>
<dbReference type="RefSeq" id="WP_093192369.1">
    <property type="nucleotide sequence ID" value="NZ_FNEV01000002.1"/>
</dbReference>
<evidence type="ECO:0000256" key="1">
    <source>
        <dbReference type="SAM" id="Phobius"/>
    </source>
</evidence>
<sequence>MKTYHVLFSIILLLHTMTLINVTFLDGGWNGIVMWLSTVLFLIAVLFFSTEFRAERRQKS</sequence>
<organism evidence="2 3">
    <name type="scientific">Salimicrobium halophilum</name>
    <dbReference type="NCBI Taxonomy" id="86666"/>
    <lineage>
        <taxon>Bacteria</taxon>
        <taxon>Bacillati</taxon>
        <taxon>Bacillota</taxon>
        <taxon>Bacilli</taxon>
        <taxon>Bacillales</taxon>
        <taxon>Bacillaceae</taxon>
        <taxon>Salimicrobium</taxon>
    </lineage>
</organism>
<dbReference type="OrthoDB" id="2739814at2"/>
<keyword evidence="1" id="KW-1133">Transmembrane helix</keyword>
<dbReference type="Proteomes" id="UP000199225">
    <property type="component" value="Unassembled WGS sequence"/>
</dbReference>
<gene>
    <name evidence="2" type="ORF">SAMN04490247_0830</name>
</gene>
<keyword evidence="1" id="KW-0472">Membrane</keyword>
<dbReference type="AlphaFoldDB" id="A0A1G8R6P3"/>
<evidence type="ECO:0000313" key="2">
    <source>
        <dbReference type="EMBL" id="SDJ12060.1"/>
    </source>
</evidence>
<keyword evidence="3" id="KW-1185">Reference proteome</keyword>
<dbReference type="STRING" id="86666.SAMN04490247_0830"/>
<dbReference type="EMBL" id="FNEV01000002">
    <property type="protein sequence ID" value="SDJ12060.1"/>
    <property type="molecule type" value="Genomic_DNA"/>
</dbReference>
<accession>A0A1G8R6P3</accession>
<proteinExistence type="predicted"/>
<reference evidence="3" key="1">
    <citation type="submission" date="2016-10" db="EMBL/GenBank/DDBJ databases">
        <authorList>
            <person name="Varghese N."/>
            <person name="Submissions S."/>
        </authorList>
    </citation>
    <scope>NUCLEOTIDE SEQUENCE [LARGE SCALE GENOMIC DNA]</scope>
    <source>
        <strain evidence="3">DSM 4771</strain>
    </source>
</reference>
<evidence type="ECO:0000313" key="3">
    <source>
        <dbReference type="Proteomes" id="UP000199225"/>
    </source>
</evidence>
<keyword evidence="1" id="KW-0812">Transmembrane</keyword>
<name>A0A1G8R6P3_9BACI</name>
<feature type="transmembrane region" description="Helical" evidence="1">
    <location>
        <begin position="31"/>
        <end position="50"/>
    </location>
</feature>
<feature type="transmembrane region" description="Helical" evidence="1">
    <location>
        <begin position="7"/>
        <end position="25"/>
    </location>
</feature>